<feature type="domain" description="SIS" evidence="1">
    <location>
        <begin position="34"/>
        <end position="195"/>
    </location>
</feature>
<dbReference type="InterPro" id="IPR050099">
    <property type="entry name" value="SIS_GmhA/DiaA_subfam"/>
</dbReference>
<dbReference type="InterPro" id="IPR035461">
    <property type="entry name" value="GmhA/DiaA"/>
</dbReference>
<proteinExistence type="predicted"/>
<dbReference type="Proteomes" id="UP001273505">
    <property type="component" value="Unassembled WGS sequence"/>
</dbReference>
<evidence type="ECO:0000259" key="1">
    <source>
        <dbReference type="PROSITE" id="PS51464"/>
    </source>
</evidence>
<dbReference type="Gene3D" id="3.40.50.10490">
    <property type="entry name" value="Glucose-6-phosphate isomerase like protein, domain 1"/>
    <property type="match status" value="1"/>
</dbReference>
<name>A0ABU4RTG3_9GAMM</name>
<sequence length="195" mass="21226">MEQRVITLFHESIEAKMQSGEQLAPLIAHASELIVESLLHEGKILTCGNGASAALAQTFTSTLINRFEHERPSLPALNIGADNITQSAIAQDYTYNEIYAKQIRALGNPGDILILLSAAGNASNLLQAISAAHDRDIPVVALTGRDSDDIVALLDNRDVELRAPEMSYARTHEVHLLSLFCLCDLIEQQLFGGHE</sequence>
<dbReference type="PANTHER" id="PTHR30390">
    <property type="entry name" value="SEDOHEPTULOSE 7-PHOSPHATE ISOMERASE / DNAA INITIATOR-ASSOCIATING FACTOR FOR REPLICATION INITIATION"/>
    <property type="match status" value="1"/>
</dbReference>
<dbReference type="SUPFAM" id="SSF53697">
    <property type="entry name" value="SIS domain"/>
    <property type="match status" value="1"/>
</dbReference>
<accession>A0ABU4RTG3</accession>
<protein>
    <submittedName>
        <fullName evidence="2">SIS domain-containing protein</fullName>
    </submittedName>
</protein>
<gene>
    <name evidence="2" type="ORF">SCD92_01200</name>
</gene>
<evidence type="ECO:0000313" key="3">
    <source>
        <dbReference type="Proteomes" id="UP001273505"/>
    </source>
</evidence>
<dbReference type="PANTHER" id="PTHR30390:SF6">
    <property type="entry name" value="DNAA INITIATOR-ASSOCIATING PROTEIN DIAA"/>
    <property type="match status" value="1"/>
</dbReference>
<dbReference type="InterPro" id="IPR001347">
    <property type="entry name" value="SIS_dom"/>
</dbReference>
<organism evidence="2 3">
    <name type="scientific">Gilvimarinus gilvus</name>
    <dbReference type="NCBI Taxonomy" id="3058038"/>
    <lineage>
        <taxon>Bacteria</taxon>
        <taxon>Pseudomonadati</taxon>
        <taxon>Pseudomonadota</taxon>
        <taxon>Gammaproteobacteria</taxon>
        <taxon>Cellvibrionales</taxon>
        <taxon>Cellvibrionaceae</taxon>
        <taxon>Gilvimarinus</taxon>
    </lineage>
</organism>
<dbReference type="Pfam" id="PF13580">
    <property type="entry name" value="SIS_2"/>
    <property type="match status" value="1"/>
</dbReference>
<dbReference type="InterPro" id="IPR046348">
    <property type="entry name" value="SIS_dom_sf"/>
</dbReference>
<evidence type="ECO:0000313" key="2">
    <source>
        <dbReference type="EMBL" id="MDX6847954.1"/>
    </source>
</evidence>
<keyword evidence="3" id="KW-1185">Reference proteome</keyword>
<comment type="caution">
    <text evidence="2">The sequence shown here is derived from an EMBL/GenBank/DDBJ whole genome shotgun (WGS) entry which is preliminary data.</text>
</comment>
<dbReference type="RefSeq" id="WP_302724548.1">
    <property type="nucleotide sequence ID" value="NZ_JAULRU010000797.1"/>
</dbReference>
<dbReference type="PROSITE" id="PS51464">
    <property type="entry name" value="SIS"/>
    <property type="match status" value="1"/>
</dbReference>
<dbReference type="EMBL" id="JAXAFO010000001">
    <property type="protein sequence ID" value="MDX6847954.1"/>
    <property type="molecule type" value="Genomic_DNA"/>
</dbReference>
<dbReference type="CDD" id="cd05006">
    <property type="entry name" value="SIS_GmhA"/>
    <property type="match status" value="1"/>
</dbReference>
<reference evidence="2 3" key="1">
    <citation type="submission" date="2023-11" db="EMBL/GenBank/DDBJ databases">
        <title>Gilvimarinus fulvus sp. nov., isolated from the surface of Kelp.</title>
        <authorList>
            <person name="Sun Y.Y."/>
            <person name="Gong Y."/>
            <person name="Du Z.J."/>
        </authorList>
    </citation>
    <scope>NUCLEOTIDE SEQUENCE [LARGE SCALE GENOMIC DNA]</scope>
    <source>
        <strain evidence="2 3">SDUM040013</strain>
    </source>
</reference>